<dbReference type="AlphaFoldDB" id="A0AAN4R1W9"/>
<dbReference type="InterPro" id="IPR045942">
    <property type="entry name" value="DUF6362"/>
</dbReference>
<evidence type="ECO:0000313" key="2">
    <source>
        <dbReference type="EMBL" id="GEL52712.1"/>
    </source>
</evidence>
<feature type="domain" description="DUF6362" evidence="1">
    <location>
        <begin position="32"/>
        <end position="137"/>
    </location>
</feature>
<organism evidence="2 3">
    <name type="scientific">Asaia bogorensis NBRC 16594</name>
    <dbReference type="NCBI Taxonomy" id="1231624"/>
    <lineage>
        <taxon>Bacteria</taxon>
        <taxon>Pseudomonadati</taxon>
        <taxon>Pseudomonadota</taxon>
        <taxon>Alphaproteobacteria</taxon>
        <taxon>Acetobacterales</taxon>
        <taxon>Acetobacteraceae</taxon>
        <taxon>Asaia</taxon>
    </lineage>
</organism>
<reference evidence="2 3" key="1">
    <citation type="submission" date="2019-07" db="EMBL/GenBank/DDBJ databases">
        <title>Whole genome shotgun sequence of Asaia bogorensis NBRC 16594.</title>
        <authorList>
            <person name="Hosoyama A."/>
            <person name="Uohara A."/>
            <person name="Ohji S."/>
            <person name="Ichikawa N."/>
        </authorList>
    </citation>
    <scope>NUCLEOTIDE SEQUENCE [LARGE SCALE GENOMIC DNA]</scope>
    <source>
        <strain evidence="2 3">NBRC 16594</strain>
    </source>
</reference>
<gene>
    <name evidence="2" type="ORF">ABO01nite_07190</name>
</gene>
<comment type="caution">
    <text evidence="2">The sequence shown here is derived from an EMBL/GenBank/DDBJ whole genome shotgun (WGS) entry which is preliminary data.</text>
</comment>
<evidence type="ECO:0000313" key="3">
    <source>
        <dbReference type="Proteomes" id="UP000321287"/>
    </source>
</evidence>
<dbReference type="Pfam" id="PF19889">
    <property type="entry name" value="DUF6362"/>
    <property type="match status" value="1"/>
</dbReference>
<dbReference type="KEGG" id="abg:Asbog_00049"/>
<dbReference type="GeneID" id="78225161"/>
<keyword evidence="3" id="KW-1185">Reference proteome</keyword>
<dbReference type="RefSeq" id="WP_062163655.1">
    <property type="nucleotide sequence ID" value="NZ_AP014690.1"/>
</dbReference>
<dbReference type="Proteomes" id="UP000321287">
    <property type="component" value="Unassembled WGS sequence"/>
</dbReference>
<protein>
    <recommendedName>
        <fullName evidence="1">DUF6362 domain-containing protein</fullName>
    </recommendedName>
</protein>
<sequence>MSKMPLRFDPERSLPEQVGEWLDEAALTLAALPAAGLRPAGARSTWPDYLRDLEDLGWDRESDEFLPRPTADQIDRLDNVLTWIPLVEDRKLRTVVNMRLIVHRISGRHKWEWRKIGPKLGVDHKTAQAWHQRACVVIAKKIKPSAFSTTHIPQFADI</sequence>
<accession>A0AAN4R1W9</accession>
<evidence type="ECO:0000259" key="1">
    <source>
        <dbReference type="Pfam" id="PF19889"/>
    </source>
</evidence>
<dbReference type="EMBL" id="BJVS01000002">
    <property type="protein sequence ID" value="GEL52712.1"/>
    <property type="molecule type" value="Genomic_DNA"/>
</dbReference>
<name>A0AAN4R1W9_9PROT</name>
<proteinExistence type="predicted"/>